<reference evidence="2 3" key="1">
    <citation type="journal article" date="2019" name="Commun. Biol.">
        <title>The bagworm genome reveals a unique fibroin gene that provides high tensile strength.</title>
        <authorList>
            <person name="Kono N."/>
            <person name="Nakamura H."/>
            <person name="Ohtoshi R."/>
            <person name="Tomita M."/>
            <person name="Numata K."/>
            <person name="Arakawa K."/>
        </authorList>
    </citation>
    <scope>NUCLEOTIDE SEQUENCE [LARGE SCALE GENOMIC DNA]</scope>
</reference>
<keyword evidence="3" id="KW-1185">Reference proteome</keyword>
<sequence>MTENSPGTPSRHETAPRNATDARLQSDTYPHRRGPGEVMGRARDPPPRDRRAARVRAAVGLRPHGRSGPRDDSFRRARCGRKIDASAPARPSCRCGGSTAHAPARPLREWRPPDAGGDCSETAEGRQPAVRKREPM</sequence>
<accession>A0A4C1U2F7</accession>
<gene>
    <name evidence="2" type="ORF">EVAR_78869_1</name>
</gene>
<feature type="compositionally biased region" description="Basic and acidic residues" evidence="1">
    <location>
        <begin position="40"/>
        <end position="52"/>
    </location>
</feature>
<proteinExistence type="predicted"/>
<evidence type="ECO:0000256" key="1">
    <source>
        <dbReference type="SAM" id="MobiDB-lite"/>
    </source>
</evidence>
<evidence type="ECO:0000313" key="2">
    <source>
        <dbReference type="EMBL" id="GBP20492.1"/>
    </source>
</evidence>
<name>A0A4C1U2F7_EUMVA</name>
<protein>
    <submittedName>
        <fullName evidence="2">Uncharacterized protein</fullName>
    </submittedName>
</protein>
<organism evidence="2 3">
    <name type="scientific">Eumeta variegata</name>
    <name type="common">Bagworm moth</name>
    <name type="synonym">Eumeta japonica</name>
    <dbReference type="NCBI Taxonomy" id="151549"/>
    <lineage>
        <taxon>Eukaryota</taxon>
        <taxon>Metazoa</taxon>
        <taxon>Ecdysozoa</taxon>
        <taxon>Arthropoda</taxon>
        <taxon>Hexapoda</taxon>
        <taxon>Insecta</taxon>
        <taxon>Pterygota</taxon>
        <taxon>Neoptera</taxon>
        <taxon>Endopterygota</taxon>
        <taxon>Lepidoptera</taxon>
        <taxon>Glossata</taxon>
        <taxon>Ditrysia</taxon>
        <taxon>Tineoidea</taxon>
        <taxon>Psychidae</taxon>
        <taxon>Oiketicinae</taxon>
        <taxon>Eumeta</taxon>
    </lineage>
</organism>
<comment type="caution">
    <text evidence="2">The sequence shown here is derived from an EMBL/GenBank/DDBJ whole genome shotgun (WGS) entry which is preliminary data.</text>
</comment>
<dbReference type="AlphaFoldDB" id="A0A4C1U2F7"/>
<feature type="region of interest" description="Disordered" evidence="1">
    <location>
        <begin position="1"/>
        <end position="136"/>
    </location>
</feature>
<dbReference type="Proteomes" id="UP000299102">
    <property type="component" value="Unassembled WGS sequence"/>
</dbReference>
<dbReference type="EMBL" id="BGZK01000119">
    <property type="protein sequence ID" value="GBP20492.1"/>
    <property type="molecule type" value="Genomic_DNA"/>
</dbReference>
<evidence type="ECO:0000313" key="3">
    <source>
        <dbReference type="Proteomes" id="UP000299102"/>
    </source>
</evidence>